<feature type="repeat" description="ANK" evidence="1">
    <location>
        <begin position="685"/>
        <end position="717"/>
    </location>
</feature>
<evidence type="ECO:0000313" key="5">
    <source>
        <dbReference type="Proteomes" id="UP000660262"/>
    </source>
</evidence>
<dbReference type="GO" id="GO:0031177">
    <property type="term" value="F:phosphopantetheine binding"/>
    <property type="evidence" value="ECO:0007669"/>
    <property type="project" value="TreeGrafter"/>
</dbReference>
<dbReference type="SMART" id="SM00248">
    <property type="entry name" value="ANK"/>
    <property type="match status" value="6"/>
</dbReference>
<dbReference type="Gene3D" id="1.10.1200.10">
    <property type="entry name" value="ACP-like"/>
    <property type="match status" value="1"/>
</dbReference>
<dbReference type="Gene3D" id="3.40.50.12780">
    <property type="entry name" value="N-terminal domain of ligase-like"/>
    <property type="match status" value="1"/>
</dbReference>
<dbReference type="InterPro" id="IPR020845">
    <property type="entry name" value="AMP-binding_CS"/>
</dbReference>
<feature type="repeat" description="ANK" evidence="1">
    <location>
        <begin position="643"/>
        <end position="675"/>
    </location>
</feature>
<dbReference type="InterPro" id="IPR036736">
    <property type="entry name" value="ACP-like_sf"/>
</dbReference>
<dbReference type="InterPro" id="IPR009081">
    <property type="entry name" value="PP-bd_ACP"/>
</dbReference>
<dbReference type="InterPro" id="IPR002110">
    <property type="entry name" value="Ankyrin_rpt"/>
</dbReference>
<dbReference type="OrthoDB" id="543652at2759"/>
<dbReference type="InterPro" id="IPR042099">
    <property type="entry name" value="ANL_N_sf"/>
</dbReference>
<comment type="caution">
    <text evidence="4">The sequence shown here is derived from an EMBL/GenBank/DDBJ whole genome shotgun (WGS) entry which is preliminary data.</text>
</comment>
<dbReference type="InterPro" id="IPR036770">
    <property type="entry name" value="Ankyrin_rpt-contain_sf"/>
</dbReference>
<gene>
    <name evidence="4" type="ORF">PPROV_000342400</name>
</gene>
<dbReference type="PROSITE" id="PS50297">
    <property type="entry name" value="ANK_REP_REGION"/>
    <property type="match status" value="3"/>
</dbReference>
<dbReference type="InterPro" id="IPR045851">
    <property type="entry name" value="AMP-bd_C_sf"/>
</dbReference>
<feature type="domain" description="Carrier" evidence="3">
    <location>
        <begin position="511"/>
        <end position="598"/>
    </location>
</feature>
<dbReference type="Gene3D" id="1.25.40.20">
    <property type="entry name" value="Ankyrin repeat-containing domain"/>
    <property type="match status" value="2"/>
</dbReference>
<proteinExistence type="predicted"/>
<dbReference type="PROSITE" id="PS50075">
    <property type="entry name" value="CARRIER"/>
    <property type="match status" value="1"/>
</dbReference>
<feature type="repeat" description="ANK" evidence="1">
    <location>
        <begin position="718"/>
        <end position="739"/>
    </location>
</feature>
<accession>A0A830HFW0</accession>
<dbReference type="GO" id="GO:0043041">
    <property type="term" value="P:amino acid activation for nonribosomal peptide biosynthetic process"/>
    <property type="evidence" value="ECO:0007669"/>
    <property type="project" value="TreeGrafter"/>
</dbReference>
<dbReference type="Pfam" id="PF00501">
    <property type="entry name" value="AMP-binding"/>
    <property type="match status" value="1"/>
</dbReference>
<keyword evidence="1" id="KW-0040">ANK repeat</keyword>
<sequence length="898" mass="96125">MTTSPVPVHASPPRAHPREGGSSPPSVMLLMSSPSACARNTIACWLATPKVTPIAIDPAAATKEHIERVTCLTGGRQIKDSMVAYDDMRSVDVFSQHKGSVDDVFDDDDARLAWIQFTSGTTGVPKAVSCTHKSANSYAVARIALEKITTHSVIFNISAVTFDPFQGDTYTHLIAKCTLAVPRDRQITLDRLGDAMCDVKATHVTATPGIANLLQISCDAPWTRNLRVMALGGEAIPTSVRASWTRARDEARLRQFAFPHLVAVYGCTEATVYQTSLTLVDCESDEAGDDLDPRCVGYAMGHASIFLRKVDDDDDDDDTYEVCLSGACICSYYMMDSSTSSGGFIDDARHGLSYRTGDLGMFDNRGRLVLRGRLDEQMKVRGVRLEPREVEASFEELACVAQCVALAVRTTGDDDTAEYDPKKLVAVVVDADDGNNNEMTKKKLASPCAALRYALERHADTSLRPEARPHAYLVAKVLPVTANGKVDRRAIADAASAWTTRQPGLPKEHAPALVRVISSVWQRTLGLPMSEAPFPANVDFARLGGDSLTALRAALWLRVELGYERDEAPPEVLSAFGAAKLMEHSTMQSYVSHVAASLSALPDAWRVHPPADPLAEEAVSANGITDAMAWAKQENIPSGDTMSDASALLSAAGEGRKHLVEALLRLGADVDGDASAPDDDSRSTQRLAPLHAAAAAGHIECVRALLAAGAKSTSTSATSATPLHVAAARGQASVVRLLLAPIARSDDSSPTTPACARDRNKQTIVHMAARSGDAETLDICLRAFREHAKPSSSALDRWRRSPLHWAVLTGSLAAVRLLLAPVPDDVALRPDADGTKVPVQKVTAKTTQMPETPLELAIRLGHLEIASALLDAGAGNGYSGSALARAREMLRKEETCIS</sequence>
<evidence type="ECO:0000256" key="2">
    <source>
        <dbReference type="SAM" id="MobiDB-lite"/>
    </source>
</evidence>
<dbReference type="Pfam" id="PF00550">
    <property type="entry name" value="PP-binding"/>
    <property type="match status" value="1"/>
</dbReference>
<dbReference type="PANTHER" id="PTHR45527:SF1">
    <property type="entry name" value="FATTY ACID SYNTHASE"/>
    <property type="match status" value="1"/>
</dbReference>
<dbReference type="SUPFAM" id="SSF48403">
    <property type="entry name" value="Ankyrin repeat"/>
    <property type="match status" value="1"/>
</dbReference>
<dbReference type="PANTHER" id="PTHR45527">
    <property type="entry name" value="NONRIBOSOMAL PEPTIDE SYNTHETASE"/>
    <property type="match status" value="1"/>
</dbReference>
<evidence type="ECO:0000313" key="4">
    <source>
        <dbReference type="EMBL" id="GHP04670.1"/>
    </source>
</evidence>
<dbReference type="EMBL" id="BNJQ01000008">
    <property type="protein sequence ID" value="GHP04670.1"/>
    <property type="molecule type" value="Genomic_DNA"/>
</dbReference>
<feature type="region of interest" description="Disordered" evidence="2">
    <location>
        <begin position="1"/>
        <end position="26"/>
    </location>
</feature>
<keyword evidence="5" id="KW-1185">Reference proteome</keyword>
<evidence type="ECO:0000256" key="1">
    <source>
        <dbReference type="PROSITE-ProRule" id="PRU00023"/>
    </source>
</evidence>
<dbReference type="PROSITE" id="PS50088">
    <property type="entry name" value="ANK_REPEAT"/>
    <property type="match status" value="4"/>
</dbReference>
<dbReference type="SUPFAM" id="SSF56801">
    <property type="entry name" value="Acetyl-CoA synthetase-like"/>
    <property type="match status" value="1"/>
</dbReference>
<dbReference type="GO" id="GO:0044550">
    <property type="term" value="P:secondary metabolite biosynthetic process"/>
    <property type="evidence" value="ECO:0007669"/>
    <property type="project" value="TreeGrafter"/>
</dbReference>
<dbReference type="PROSITE" id="PS00455">
    <property type="entry name" value="AMP_BINDING"/>
    <property type="match status" value="1"/>
</dbReference>
<reference evidence="4" key="1">
    <citation type="submission" date="2020-10" db="EMBL/GenBank/DDBJ databases">
        <title>Unveiling of a novel bifunctional photoreceptor, Dualchrome1, isolated from a cosmopolitan green alga.</title>
        <authorList>
            <person name="Suzuki S."/>
            <person name="Kawachi M."/>
        </authorList>
    </citation>
    <scope>NUCLEOTIDE SEQUENCE</scope>
    <source>
        <strain evidence="4">NIES 2893</strain>
    </source>
</reference>
<evidence type="ECO:0000259" key="3">
    <source>
        <dbReference type="PROSITE" id="PS50075"/>
    </source>
</evidence>
<dbReference type="Proteomes" id="UP000660262">
    <property type="component" value="Unassembled WGS sequence"/>
</dbReference>
<organism evidence="4 5">
    <name type="scientific">Pycnococcus provasolii</name>
    <dbReference type="NCBI Taxonomy" id="41880"/>
    <lineage>
        <taxon>Eukaryota</taxon>
        <taxon>Viridiplantae</taxon>
        <taxon>Chlorophyta</taxon>
        <taxon>Pseudoscourfieldiophyceae</taxon>
        <taxon>Pseudoscourfieldiales</taxon>
        <taxon>Pycnococcaceae</taxon>
        <taxon>Pycnococcus</taxon>
    </lineage>
</organism>
<dbReference type="Gene3D" id="3.30.300.30">
    <property type="match status" value="1"/>
</dbReference>
<dbReference type="AlphaFoldDB" id="A0A830HFW0"/>
<dbReference type="InterPro" id="IPR000873">
    <property type="entry name" value="AMP-dep_synth/lig_dom"/>
</dbReference>
<dbReference type="Pfam" id="PF12796">
    <property type="entry name" value="Ank_2"/>
    <property type="match status" value="2"/>
</dbReference>
<dbReference type="SUPFAM" id="SSF47336">
    <property type="entry name" value="ACP-like"/>
    <property type="match status" value="1"/>
</dbReference>
<protein>
    <recommendedName>
        <fullName evidence="3">Carrier domain-containing protein</fullName>
    </recommendedName>
</protein>
<dbReference type="GO" id="GO:0005737">
    <property type="term" value="C:cytoplasm"/>
    <property type="evidence" value="ECO:0007669"/>
    <property type="project" value="TreeGrafter"/>
</dbReference>
<feature type="repeat" description="ANK" evidence="1">
    <location>
        <begin position="849"/>
        <end position="874"/>
    </location>
</feature>
<name>A0A830HFW0_9CHLO</name>